<evidence type="ECO:0000313" key="4">
    <source>
        <dbReference type="Proteomes" id="UP000255061"/>
    </source>
</evidence>
<reference evidence="3 4" key="1">
    <citation type="submission" date="2018-06" db="EMBL/GenBank/DDBJ databases">
        <authorList>
            <consortium name="Pathogen Informatics"/>
            <person name="Doyle S."/>
        </authorList>
    </citation>
    <scope>NUCLEOTIDE SEQUENCE [LARGE SCALE GENOMIC DNA]</scope>
    <source>
        <strain evidence="3 4">NCTC10736</strain>
    </source>
</reference>
<protein>
    <submittedName>
        <fullName evidence="3">Conjugal transfer pilus assembly protein TraU</fullName>
    </submittedName>
</protein>
<feature type="chain" id="PRO_5036072082" evidence="1">
    <location>
        <begin position="23"/>
        <end position="343"/>
    </location>
</feature>
<dbReference type="Proteomes" id="UP000255061">
    <property type="component" value="Unassembled WGS sequence"/>
</dbReference>
<keyword evidence="1" id="KW-0732">Signal</keyword>
<dbReference type="Pfam" id="PF06834">
    <property type="entry name" value="TraU"/>
    <property type="match status" value="1"/>
</dbReference>
<dbReference type="RefSeq" id="WP_115407198.1">
    <property type="nucleotide sequence ID" value="NZ_UGYV01000002.1"/>
</dbReference>
<dbReference type="EMBL" id="UGYV01000004">
    <property type="protein sequence ID" value="SUJ07219.1"/>
    <property type="molecule type" value="Genomic_DNA"/>
</dbReference>
<organism evidence="3 4">
    <name type="scientific">Shewanella morhuae</name>
    <dbReference type="NCBI Taxonomy" id="365591"/>
    <lineage>
        <taxon>Bacteria</taxon>
        <taxon>Pseudomonadati</taxon>
        <taxon>Pseudomonadota</taxon>
        <taxon>Gammaproteobacteria</taxon>
        <taxon>Alteromonadales</taxon>
        <taxon>Shewanellaceae</taxon>
        <taxon>Shewanella</taxon>
    </lineage>
</organism>
<dbReference type="AlphaFoldDB" id="A0A380BU84"/>
<evidence type="ECO:0000313" key="2">
    <source>
        <dbReference type="EMBL" id="SUJ05492.1"/>
    </source>
</evidence>
<dbReference type="InterPro" id="IPR009649">
    <property type="entry name" value="TraU"/>
</dbReference>
<feature type="signal peptide" evidence="1">
    <location>
        <begin position="1"/>
        <end position="22"/>
    </location>
</feature>
<evidence type="ECO:0000313" key="3">
    <source>
        <dbReference type="EMBL" id="SUJ07219.1"/>
    </source>
</evidence>
<dbReference type="EMBL" id="UGYV01000002">
    <property type="protein sequence ID" value="SUJ05492.1"/>
    <property type="molecule type" value="Genomic_DNA"/>
</dbReference>
<evidence type="ECO:0000256" key="1">
    <source>
        <dbReference type="SAM" id="SignalP"/>
    </source>
</evidence>
<proteinExistence type="predicted"/>
<accession>A0A380BU84</accession>
<sequence>MKSFLRATLFIVALLLSVITQAASPTDNICKDAEIWTKIIDQVCWSCFTEGLSLMGIGKKPEGATGNNPFCTCNDNLGVPYAGTKLSYFAPLRLIETVKLPWCSPTLGGITLQDDYTGMGKVNAAQGEGFWHSHYFAFPLMEMLEILYIDCHQDGYIDLDLMYLSEVDPTWNNDLLALMLSPEAILFATPLAQPWCATDCTLVSADKAPESTFGCAGCDGHLYPFTGNIKGQIDNVAQSSLIAQRMISSLHRKGLARKTMGENSVCKAQIAPFTPRSQYKFSMIYPRAEAEEGANQNSCCHPMGQSTNLWCLPAGGRMRPGMEDAVYMLWQFKECCLTLGSGD</sequence>
<gene>
    <name evidence="2" type="ORF">NCTC10736_03822</name>
    <name evidence="3" type="ORF">NCTC10736_03872</name>
</gene>
<name>A0A380BU84_9GAMM</name>